<keyword evidence="9" id="KW-0414">Isoprene biosynthesis</keyword>
<organism evidence="12 13">
    <name type="scientific">Candidatus Flavonifractor merdipullorum</name>
    <dbReference type="NCBI Taxonomy" id="2838590"/>
    <lineage>
        <taxon>Bacteria</taxon>
        <taxon>Bacillati</taxon>
        <taxon>Bacillota</taxon>
        <taxon>Clostridia</taxon>
        <taxon>Eubacteriales</taxon>
        <taxon>Oscillospiraceae</taxon>
        <taxon>Flavonifractor</taxon>
    </lineage>
</organism>
<dbReference type="Pfam" id="PF00288">
    <property type="entry name" value="GHMP_kinases_N"/>
    <property type="match status" value="1"/>
</dbReference>
<evidence type="ECO:0000256" key="1">
    <source>
        <dbReference type="ARBA" id="ARBA00009684"/>
    </source>
</evidence>
<evidence type="ECO:0000256" key="2">
    <source>
        <dbReference type="ARBA" id="ARBA00012052"/>
    </source>
</evidence>
<feature type="domain" description="GHMP kinase C-terminal" evidence="11">
    <location>
        <begin position="203"/>
        <end position="273"/>
    </location>
</feature>
<comment type="function">
    <text evidence="9">Catalyzes the phosphorylation of the position 2 hydroxy group of 4-diphosphocytidyl-2C-methyl-D-erythritol.</text>
</comment>
<dbReference type="InterPro" id="IPR006204">
    <property type="entry name" value="GHMP_kinase_N_dom"/>
</dbReference>
<evidence type="ECO:0000259" key="11">
    <source>
        <dbReference type="Pfam" id="PF08544"/>
    </source>
</evidence>
<evidence type="ECO:0000256" key="8">
    <source>
        <dbReference type="ARBA" id="ARBA00032554"/>
    </source>
</evidence>
<evidence type="ECO:0000259" key="10">
    <source>
        <dbReference type="Pfam" id="PF00288"/>
    </source>
</evidence>
<dbReference type="Gene3D" id="3.30.70.890">
    <property type="entry name" value="GHMP kinase, C-terminal domain"/>
    <property type="match status" value="1"/>
</dbReference>
<dbReference type="GO" id="GO:0019288">
    <property type="term" value="P:isopentenyl diphosphate biosynthetic process, methylerythritol 4-phosphate pathway"/>
    <property type="evidence" value="ECO:0007669"/>
    <property type="project" value="UniProtKB-UniRule"/>
</dbReference>
<proteinExistence type="inferred from homology"/>
<evidence type="ECO:0000256" key="4">
    <source>
        <dbReference type="ARBA" id="ARBA00022679"/>
    </source>
</evidence>
<keyword evidence="7 9" id="KW-0067">ATP-binding</keyword>
<evidence type="ECO:0000256" key="5">
    <source>
        <dbReference type="ARBA" id="ARBA00022741"/>
    </source>
</evidence>
<dbReference type="PANTHER" id="PTHR43527">
    <property type="entry name" value="4-DIPHOSPHOCYTIDYL-2-C-METHYL-D-ERYTHRITOL KINASE, CHLOROPLASTIC"/>
    <property type="match status" value="1"/>
</dbReference>
<comment type="catalytic activity">
    <reaction evidence="9">
        <text>4-CDP-2-C-methyl-D-erythritol + ATP = 4-CDP-2-C-methyl-D-erythritol 2-phosphate + ADP + H(+)</text>
        <dbReference type="Rhea" id="RHEA:18437"/>
        <dbReference type="ChEBI" id="CHEBI:15378"/>
        <dbReference type="ChEBI" id="CHEBI:30616"/>
        <dbReference type="ChEBI" id="CHEBI:57823"/>
        <dbReference type="ChEBI" id="CHEBI:57919"/>
        <dbReference type="ChEBI" id="CHEBI:456216"/>
        <dbReference type="EC" id="2.7.1.148"/>
    </reaction>
</comment>
<dbReference type="PANTHER" id="PTHR43527:SF2">
    <property type="entry name" value="4-DIPHOSPHOCYTIDYL-2-C-METHYL-D-ERYTHRITOL KINASE, CHLOROPLASTIC"/>
    <property type="match status" value="1"/>
</dbReference>
<dbReference type="Proteomes" id="UP000824192">
    <property type="component" value="Unassembled WGS sequence"/>
</dbReference>
<dbReference type="AlphaFoldDB" id="A0A9D1RUT2"/>
<dbReference type="NCBIfam" id="TIGR00154">
    <property type="entry name" value="ispE"/>
    <property type="match status" value="1"/>
</dbReference>
<keyword evidence="4 9" id="KW-0808">Transferase</keyword>
<keyword evidence="6 9" id="KW-0418">Kinase</keyword>
<comment type="similarity">
    <text evidence="1 9">Belongs to the GHMP kinase family. IspE subfamily.</text>
</comment>
<evidence type="ECO:0000256" key="9">
    <source>
        <dbReference type="HAMAP-Rule" id="MF_00061"/>
    </source>
</evidence>
<dbReference type="SUPFAM" id="SSF55060">
    <property type="entry name" value="GHMP Kinase, C-terminal domain"/>
    <property type="match status" value="1"/>
</dbReference>
<dbReference type="InterPro" id="IPR014721">
    <property type="entry name" value="Ribsml_uS5_D2-typ_fold_subgr"/>
</dbReference>
<gene>
    <name evidence="9" type="primary">ispE</name>
    <name evidence="12" type="ORF">H9868_05270</name>
</gene>
<sequence>MASIQRLAPAKLNLTLDVLAQRDDGYHDLAMVMQSVALGDEISITTGGPQGIRVASNLPFLPTGPTNLAAAAAIRLCEDAGVDWNGIDITLKKVVPVCAGLGGGSSDAAAVLVALNELLGLGRSQQQLIQLAAQVGSDVPYCVMGGTALARGRGEILSPLPKLPQCHAVICKPPFPVSTPALFKRIDSVKVVRRPDLKGMLCALEQGDLGGVARRMYNVFEDVLPRHQQAEITAIKHVFIQHGALGACMSGTGSAVFALFDDQKKTQTAWEELRVRYTDTFLTHTI</sequence>
<comment type="caution">
    <text evidence="12">The sequence shown here is derived from an EMBL/GenBank/DDBJ whole genome shotgun (WGS) entry which is preliminary data.</text>
</comment>
<dbReference type="GO" id="GO:0005524">
    <property type="term" value="F:ATP binding"/>
    <property type="evidence" value="ECO:0007669"/>
    <property type="project" value="UniProtKB-UniRule"/>
</dbReference>
<dbReference type="EC" id="2.7.1.148" evidence="2 9"/>
<protein>
    <recommendedName>
        <fullName evidence="3 9">4-diphosphocytidyl-2-C-methyl-D-erythritol kinase</fullName>
        <shortName evidence="9">CMK</shortName>
        <ecNumber evidence="2 9">2.7.1.148</ecNumber>
    </recommendedName>
    <alternativeName>
        <fullName evidence="8 9">4-(cytidine-5'-diphospho)-2-C-methyl-D-erythritol kinase</fullName>
    </alternativeName>
</protein>
<feature type="active site" evidence="9">
    <location>
        <position position="11"/>
    </location>
</feature>
<dbReference type="GO" id="GO:0050515">
    <property type="term" value="F:4-(cytidine 5'-diphospho)-2-C-methyl-D-erythritol kinase activity"/>
    <property type="evidence" value="ECO:0007669"/>
    <property type="project" value="UniProtKB-UniRule"/>
</dbReference>
<dbReference type="EMBL" id="DXGA01000106">
    <property type="protein sequence ID" value="HIW93935.1"/>
    <property type="molecule type" value="Genomic_DNA"/>
</dbReference>
<feature type="domain" description="GHMP kinase N-terminal" evidence="10">
    <location>
        <begin position="67"/>
        <end position="146"/>
    </location>
</feature>
<feature type="binding site" evidence="9">
    <location>
        <begin position="96"/>
        <end position="106"/>
    </location>
    <ligand>
        <name>ATP</name>
        <dbReference type="ChEBI" id="CHEBI:30616"/>
    </ligand>
</feature>
<dbReference type="GO" id="GO:0016114">
    <property type="term" value="P:terpenoid biosynthetic process"/>
    <property type="evidence" value="ECO:0007669"/>
    <property type="project" value="UniProtKB-UniRule"/>
</dbReference>
<keyword evidence="5 9" id="KW-0547">Nucleotide-binding</keyword>
<dbReference type="SUPFAM" id="SSF54211">
    <property type="entry name" value="Ribosomal protein S5 domain 2-like"/>
    <property type="match status" value="1"/>
</dbReference>
<evidence type="ECO:0000256" key="7">
    <source>
        <dbReference type="ARBA" id="ARBA00022840"/>
    </source>
</evidence>
<dbReference type="InterPro" id="IPR036554">
    <property type="entry name" value="GHMP_kinase_C_sf"/>
</dbReference>
<dbReference type="InterPro" id="IPR020568">
    <property type="entry name" value="Ribosomal_Su5_D2-typ_SF"/>
</dbReference>
<dbReference type="HAMAP" id="MF_00061">
    <property type="entry name" value="IspE"/>
    <property type="match status" value="1"/>
</dbReference>
<dbReference type="InterPro" id="IPR004424">
    <property type="entry name" value="IspE"/>
</dbReference>
<name>A0A9D1RUT2_9FIRM</name>
<evidence type="ECO:0000313" key="13">
    <source>
        <dbReference type="Proteomes" id="UP000824192"/>
    </source>
</evidence>
<reference evidence="12" key="2">
    <citation type="submission" date="2021-04" db="EMBL/GenBank/DDBJ databases">
        <authorList>
            <person name="Gilroy R."/>
        </authorList>
    </citation>
    <scope>NUCLEOTIDE SEQUENCE</scope>
    <source>
        <strain evidence="12">ChiGjej6B6-1540</strain>
    </source>
</reference>
<comment type="pathway">
    <text evidence="9">Isoprenoid biosynthesis; isopentenyl diphosphate biosynthesis via DXP pathway; isopentenyl diphosphate from 1-deoxy-D-xylulose 5-phosphate: step 3/6.</text>
</comment>
<evidence type="ECO:0000256" key="6">
    <source>
        <dbReference type="ARBA" id="ARBA00022777"/>
    </source>
</evidence>
<evidence type="ECO:0000256" key="3">
    <source>
        <dbReference type="ARBA" id="ARBA00017473"/>
    </source>
</evidence>
<dbReference type="PIRSF" id="PIRSF010376">
    <property type="entry name" value="IspE"/>
    <property type="match status" value="1"/>
</dbReference>
<evidence type="ECO:0000313" key="12">
    <source>
        <dbReference type="EMBL" id="HIW93935.1"/>
    </source>
</evidence>
<reference evidence="12" key="1">
    <citation type="journal article" date="2021" name="PeerJ">
        <title>Extensive microbial diversity within the chicken gut microbiome revealed by metagenomics and culture.</title>
        <authorList>
            <person name="Gilroy R."/>
            <person name="Ravi A."/>
            <person name="Getino M."/>
            <person name="Pursley I."/>
            <person name="Horton D.L."/>
            <person name="Alikhan N.F."/>
            <person name="Baker D."/>
            <person name="Gharbi K."/>
            <person name="Hall N."/>
            <person name="Watson M."/>
            <person name="Adriaenssens E.M."/>
            <person name="Foster-Nyarko E."/>
            <person name="Jarju S."/>
            <person name="Secka A."/>
            <person name="Antonio M."/>
            <person name="Oren A."/>
            <person name="Chaudhuri R.R."/>
            <person name="La Ragione R."/>
            <person name="Hildebrand F."/>
            <person name="Pallen M.J."/>
        </authorList>
    </citation>
    <scope>NUCLEOTIDE SEQUENCE</scope>
    <source>
        <strain evidence="12">ChiGjej6B6-1540</strain>
    </source>
</reference>
<dbReference type="Pfam" id="PF08544">
    <property type="entry name" value="GHMP_kinases_C"/>
    <property type="match status" value="1"/>
</dbReference>
<accession>A0A9D1RUT2</accession>
<feature type="active site" evidence="9">
    <location>
        <position position="138"/>
    </location>
</feature>
<dbReference type="Gene3D" id="3.30.230.10">
    <property type="match status" value="1"/>
</dbReference>
<dbReference type="InterPro" id="IPR013750">
    <property type="entry name" value="GHMP_kinase_C_dom"/>
</dbReference>